<feature type="compositionally biased region" description="Basic residues" evidence="15">
    <location>
        <begin position="4561"/>
        <end position="4573"/>
    </location>
</feature>
<feature type="domain" description="Cadherin" evidence="19">
    <location>
        <begin position="2511"/>
        <end position="2602"/>
    </location>
</feature>
<dbReference type="InterPro" id="IPR015919">
    <property type="entry name" value="Cadherin-like_sf"/>
</dbReference>
<feature type="domain" description="Cadherin" evidence="19">
    <location>
        <begin position="933"/>
        <end position="1035"/>
    </location>
</feature>
<evidence type="ECO:0000256" key="2">
    <source>
        <dbReference type="ARBA" id="ARBA00022536"/>
    </source>
</evidence>
<feature type="domain" description="Laminin G" evidence="17">
    <location>
        <begin position="3894"/>
        <end position="4086"/>
    </location>
</feature>
<dbReference type="Pfam" id="PF00054">
    <property type="entry name" value="Laminin_G_1"/>
    <property type="match status" value="1"/>
</dbReference>
<feature type="region of interest" description="Disordered" evidence="15">
    <location>
        <begin position="4482"/>
        <end position="4594"/>
    </location>
</feature>
<feature type="compositionally biased region" description="Polar residues" evidence="15">
    <location>
        <begin position="4697"/>
        <end position="4708"/>
    </location>
</feature>
<feature type="disulfide bond" evidence="13">
    <location>
        <begin position="3883"/>
        <end position="3892"/>
    </location>
</feature>
<feature type="region of interest" description="Disordered" evidence="15">
    <location>
        <begin position="4677"/>
        <end position="4708"/>
    </location>
</feature>
<keyword evidence="2 13" id="KW-0245">EGF-like domain</keyword>
<feature type="domain" description="Cadherin" evidence="19">
    <location>
        <begin position="623"/>
        <end position="828"/>
    </location>
</feature>
<feature type="domain" description="Cadherin" evidence="19">
    <location>
        <begin position="313"/>
        <end position="422"/>
    </location>
</feature>
<feature type="domain" description="Cadherin" evidence="19">
    <location>
        <begin position="527"/>
        <end position="626"/>
    </location>
</feature>
<evidence type="ECO:0000256" key="16">
    <source>
        <dbReference type="SAM" id="Phobius"/>
    </source>
</evidence>
<feature type="region of interest" description="Disordered" evidence="15">
    <location>
        <begin position="4610"/>
        <end position="4639"/>
    </location>
</feature>
<name>A0A553P5W7_TIGCA</name>
<feature type="domain" description="EGF-like" evidence="18">
    <location>
        <begin position="3779"/>
        <end position="3815"/>
    </location>
</feature>
<dbReference type="FunFam" id="2.60.40.60:FF:000015">
    <property type="entry name" value="FAT atypical cadherin 1"/>
    <property type="match status" value="1"/>
</dbReference>
<evidence type="ECO:0000256" key="9">
    <source>
        <dbReference type="ARBA" id="ARBA00023136"/>
    </source>
</evidence>
<feature type="domain" description="Cadherin" evidence="19">
    <location>
        <begin position="2807"/>
        <end position="2914"/>
    </location>
</feature>
<dbReference type="PRINTS" id="PR00205">
    <property type="entry name" value="CADHERIN"/>
</dbReference>
<feature type="domain" description="Cadherin" evidence="19">
    <location>
        <begin position="423"/>
        <end position="526"/>
    </location>
</feature>
<dbReference type="InterPro" id="IPR050971">
    <property type="entry name" value="Cadherin-domain_protein"/>
</dbReference>
<dbReference type="PROSITE" id="PS50026">
    <property type="entry name" value="EGF_3"/>
    <property type="match status" value="3"/>
</dbReference>
<dbReference type="FunFam" id="2.60.40.60:FF:000024">
    <property type="entry name" value="FAT atypical cadherin 3"/>
    <property type="match status" value="2"/>
</dbReference>
<feature type="domain" description="Cadherin" evidence="19">
    <location>
        <begin position="3121"/>
        <end position="3222"/>
    </location>
</feature>
<dbReference type="Proteomes" id="UP000318571">
    <property type="component" value="Chromosome 3"/>
</dbReference>
<dbReference type="PANTHER" id="PTHR24025:SF31">
    <property type="entry name" value="NEURAL-CADHERIN"/>
    <property type="match status" value="1"/>
</dbReference>
<feature type="transmembrane region" description="Helical" evidence="16">
    <location>
        <begin position="4340"/>
        <end position="4363"/>
    </location>
</feature>
<evidence type="ECO:0000256" key="4">
    <source>
        <dbReference type="ARBA" id="ARBA00022729"/>
    </source>
</evidence>
<dbReference type="SUPFAM" id="SSF49313">
    <property type="entry name" value="Cadherin-like"/>
    <property type="match status" value="34"/>
</dbReference>
<feature type="domain" description="Cadherin" evidence="19">
    <location>
        <begin position="2703"/>
        <end position="2804"/>
    </location>
</feature>
<feature type="domain" description="Cadherin" evidence="19">
    <location>
        <begin position="3329"/>
        <end position="3435"/>
    </location>
</feature>
<comment type="caution">
    <text evidence="13">Lacks conserved residue(s) required for the propagation of feature annotation.</text>
</comment>
<dbReference type="CDD" id="cd11304">
    <property type="entry name" value="Cadherin_repeat"/>
    <property type="match status" value="33"/>
</dbReference>
<dbReference type="Pfam" id="PF02210">
    <property type="entry name" value="Laminin_G_2"/>
    <property type="match status" value="1"/>
</dbReference>
<feature type="domain" description="Cadherin" evidence="19">
    <location>
        <begin position="1249"/>
        <end position="1353"/>
    </location>
</feature>
<keyword evidence="7" id="KW-0130">Cell adhesion</keyword>
<feature type="domain" description="Cadherin" evidence="19">
    <location>
        <begin position="2201"/>
        <end position="2298"/>
    </location>
</feature>
<evidence type="ECO:0000313" key="21">
    <source>
        <dbReference type="Proteomes" id="UP000318571"/>
    </source>
</evidence>
<feature type="domain" description="Cadherin" evidence="19">
    <location>
        <begin position="1667"/>
        <end position="1765"/>
    </location>
</feature>
<dbReference type="SMART" id="SM00181">
    <property type="entry name" value="EGF"/>
    <property type="match status" value="5"/>
</dbReference>
<gene>
    <name evidence="20" type="ORF">TCAL_00922</name>
</gene>
<accession>A0A553P5W7</accession>
<keyword evidence="9 16" id="KW-0472">Membrane</keyword>
<dbReference type="PROSITE" id="PS01186">
    <property type="entry name" value="EGF_2"/>
    <property type="match status" value="1"/>
</dbReference>
<dbReference type="STRING" id="6832.A0A553P5W7"/>
<dbReference type="GO" id="GO:0007163">
    <property type="term" value="P:establishment or maintenance of cell polarity"/>
    <property type="evidence" value="ECO:0007669"/>
    <property type="project" value="UniProtKB-ARBA"/>
</dbReference>
<dbReference type="FunFam" id="2.60.40.60:FF:000092">
    <property type="entry name" value="Protocadherin 8"/>
    <property type="match status" value="1"/>
</dbReference>
<dbReference type="Pfam" id="PF00008">
    <property type="entry name" value="EGF"/>
    <property type="match status" value="2"/>
</dbReference>
<dbReference type="PANTHER" id="PTHR24025">
    <property type="entry name" value="DESMOGLEIN FAMILY MEMBER"/>
    <property type="match status" value="1"/>
</dbReference>
<keyword evidence="8 16" id="KW-1133">Transmembrane helix</keyword>
<dbReference type="SUPFAM" id="SSF57184">
    <property type="entry name" value="Growth factor receptor domain"/>
    <property type="match status" value="1"/>
</dbReference>
<feature type="domain" description="Cadherin" evidence="19">
    <location>
        <begin position="2916"/>
        <end position="3015"/>
    </location>
</feature>
<keyword evidence="6 12" id="KW-0106">Calcium</keyword>
<dbReference type="InterPro" id="IPR020894">
    <property type="entry name" value="Cadherin_CS"/>
</dbReference>
<proteinExistence type="predicted"/>
<feature type="domain" description="Cadherin" evidence="19">
    <location>
        <begin position="2079"/>
        <end position="2183"/>
    </location>
</feature>
<dbReference type="FunFam" id="2.60.40.60:FF:000020">
    <property type="entry name" value="Dachsous cadherin-related 1b"/>
    <property type="match status" value="7"/>
</dbReference>
<evidence type="ECO:0000256" key="3">
    <source>
        <dbReference type="ARBA" id="ARBA00022692"/>
    </source>
</evidence>
<dbReference type="PROSITE" id="PS00022">
    <property type="entry name" value="EGF_1"/>
    <property type="match status" value="4"/>
</dbReference>
<feature type="domain" description="Cadherin" evidence="19">
    <location>
        <begin position="2402"/>
        <end position="2502"/>
    </location>
</feature>
<dbReference type="Gene3D" id="2.60.120.200">
    <property type="match status" value="2"/>
</dbReference>
<evidence type="ECO:0000256" key="12">
    <source>
        <dbReference type="PROSITE-ProRule" id="PRU00043"/>
    </source>
</evidence>
<dbReference type="FunFam" id="2.60.40.60:FF:000039">
    <property type="entry name" value="FAT atypical cadherin 3"/>
    <property type="match status" value="1"/>
</dbReference>
<dbReference type="CDD" id="cd00053">
    <property type="entry name" value="EGF"/>
    <property type="match status" value="1"/>
</dbReference>
<dbReference type="InterPro" id="IPR000742">
    <property type="entry name" value="EGF"/>
</dbReference>
<keyword evidence="21" id="KW-1185">Reference proteome</keyword>
<evidence type="ECO:0000256" key="1">
    <source>
        <dbReference type="ARBA" id="ARBA00004167"/>
    </source>
</evidence>
<feature type="domain" description="Cadherin" evidence="19">
    <location>
        <begin position="1872"/>
        <end position="1981"/>
    </location>
</feature>
<dbReference type="GO" id="GO:0007156">
    <property type="term" value="P:homophilic cell adhesion via plasma membrane adhesion molecules"/>
    <property type="evidence" value="ECO:0007669"/>
    <property type="project" value="InterPro"/>
</dbReference>
<dbReference type="GO" id="GO:0048513">
    <property type="term" value="P:animal organ development"/>
    <property type="evidence" value="ECO:0007669"/>
    <property type="project" value="UniProtKB-ARBA"/>
</dbReference>
<feature type="domain" description="Cadherin" evidence="19">
    <location>
        <begin position="1354"/>
        <end position="1456"/>
    </location>
</feature>
<dbReference type="PROSITE" id="PS00232">
    <property type="entry name" value="CADHERIN_1"/>
    <property type="match status" value="14"/>
</dbReference>
<dbReference type="InterPro" id="IPR002126">
    <property type="entry name" value="Cadherin-like_dom"/>
</dbReference>
<reference evidence="20 21" key="1">
    <citation type="journal article" date="2018" name="Nat. Ecol. Evol.">
        <title>Genomic signatures of mitonuclear coevolution across populations of Tigriopus californicus.</title>
        <authorList>
            <person name="Barreto F.S."/>
            <person name="Watson E.T."/>
            <person name="Lima T.G."/>
            <person name="Willett C.S."/>
            <person name="Edmands S."/>
            <person name="Li W."/>
            <person name="Burton R.S."/>
        </authorList>
    </citation>
    <scope>NUCLEOTIDE SEQUENCE [LARGE SCALE GENOMIC DNA]</scope>
    <source>
        <strain evidence="20 21">San Diego</strain>
    </source>
</reference>
<evidence type="ECO:0000256" key="5">
    <source>
        <dbReference type="ARBA" id="ARBA00022737"/>
    </source>
</evidence>
<feature type="domain" description="EGF-like" evidence="18">
    <location>
        <begin position="3857"/>
        <end position="3893"/>
    </location>
</feature>
<feature type="domain" description="Cadherin" evidence="19">
    <location>
        <begin position="3223"/>
        <end position="3328"/>
    </location>
</feature>
<feature type="compositionally biased region" description="Low complexity" evidence="15">
    <location>
        <begin position="4550"/>
        <end position="4560"/>
    </location>
</feature>
<dbReference type="CDD" id="cd00110">
    <property type="entry name" value="LamG"/>
    <property type="match status" value="2"/>
</dbReference>
<feature type="compositionally biased region" description="Polar residues" evidence="15">
    <location>
        <begin position="4616"/>
        <end position="4626"/>
    </location>
</feature>
<keyword evidence="4" id="KW-0732">Signal</keyword>
<feature type="domain" description="Cadherin" evidence="19">
    <location>
        <begin position="1471"/>
        <end position="1563"/>
    </location>
</feature>
<feature type="domain" description="Cadherin" evidence="19">
    <location>
        <begin position="192"/>
        <end position="306"/>
    </location>
</feature>
<evidence type="ECO:0000259" key="17">
    <source>
        <dbReference type="PROSITE" id="PS50025"/>
    </source>
</evidence>
<comment type="subcellular location">
    <subcellularLocation>
        <location evidence="1">Membrane</location>
        <topology evidence="1">Single-pass membrane protein</topology>
    </subcellularLocation>
</comment>
<keyword evidence="5" id="KW-0677">Repeat</keyword>
<evidence type="ECO:0000256" key="14">
    <source>
        <dbReference type="PROSITE-ProRule" id="PRU00122"/>
    </source>
</evidence>
<feature type="disulfide bond" evidence="13">
    <location>
        <begin position="3845"/>
        <end position="3854"/>
    </location>
</feature>
<dbReference type="GO" id="GO:0005886">
    <property type="term" value="C:plasma membrane"/>
    <property type="evidence" value="ECO:0007669"/>
    <property type="project" value="InterPro"/>
</dbReference>
<feature type="domain" description="Cadherin" evidence="19">
    <location>
        <begin position="2299"/>
        <end position="2401"/>
    </location>
</feature>
<dbReference type="GO" id="GO:0005509">
    <property type="term" value="F:calcium ion binding"/>
    <property type="evidence" value="ECO:0007669"/>
    <property type="project" value="UniProtKB-UniRule"/>
</dbReference>
<dbReference type="GO" id="GO:0007424">
    <property type="term" value="P:open tracheal system development"/>
    <property type="evidence" value="ECO:0007669"/>
    <property type="project" value="UniProtKB-ARBA"/>
</dbReference>
<feature type="disulfide bond" evidence="14">
    <location>
        <begin position="4059"/>
        <end position="4086"/>
    </location>
</feature>
<feature type="domain" description="Cadherin" evidence="19">
    <location>
        <begin position="1036"/>
        <end position="1146"/>
    </location>
</feature>
<feature type="domain" description="Cadherin" evidence="19">
    <location>
        <begin position="3016"/>
        <end position="3120"/>
    </location>
</feature>
<feature type="domain" description="Laminin G" evidence="17">
    <location>
        <begin position="4152"/>
        <end position="4324"/>
    </location>
</feature>
<keyword evidence="10 13" id="KW-1015">Disulfide bond</keyword>
<evidence type="ECO:0000256" key="8">
    <source>
        <dbReference type="ARBA" id="ARBA00022989"/>
    </source>
</evidence>
<dbReference type="SMART" id="SM00282">
    <property type="entry name" value="LamG"/>
    <property type="match status" value="2"/>
</dbReference>
<feature type="domain" description="Cadherin" evidence="19">
    <location>
        <begin position="3442"/>
        <end position="3538"/>
    </location>
</feature>
<dbReference type="PROSITE" id="PS50268">
    <property type="entry name" value="CADHERIN_2"/>
    <property type="match status" value="32"/>
</dbReference>
<sequence>MDGVIALASSWMMPSPADASNGGGDGGDLEACQRQKHSIIGAFLGYSVKRANSSTLRTRRLGKYHLNHGSWQPPLLGHSSGVRLKKAVVIDSLEVSFSEGAIAGTRRLLEISPEKSSPNVKIVSGNDGGHFRIHRSQEIGSQAPNFVYIETTRAMDREERPSFDLLLETSDQDRLKLHVNILDINDNPPKFAQEEYQAFVNKTSPPGTPLITLKAVDVDDGRNAEISYHMSEGFDSYFVLDRESGQLRTRKLLSCSKEAQDHCLECLEMQLCSIVIYAKDGGQPQQSAYTVVKVKVLNSNEFDPEITIRYFPDQSQDFAALSPHVEPGTSVAALTVVDRDRGAFGETTLEIVGSDRTKDKFVLSALSQGLYVLRVGPNAQNLLGSDGITLTVEAKDKGKPPRSTQSQVKIQVNEANNHAPEFAEASYSAEIRENADPNSQVITVQAFDKDSDAQALVYSIENGNDYDWFKVEPFSGMIVTKSKLDRELKDRFNLTVRAQDLGIRPKSALVLVEITVLDVNDEVPQFENLPFLLTLSEDISPGSEIFTVNAFDRDSKENGTITLTSNTTREFEIDPDSGVITLRGNLDRETKDKYFISIEASDGGGLTTSSILTLLLDDVNDNSPEFYPNVIVQNVKVGRALEFALKAHDPDKGENAQLHYEWVQPTSSLISLNETTGIVTLDKRFRSFPLRAKITCSDQGGRKSRNEAEIVLQQLVYEEPLQVFQRDVFTFEIVEDGRGSFAPRQVGGVANRENTEPGKFAIIDGDFMSRFLLDPESGILSTKAEMDREEQEQINLTIAFFPENERKRVPIAKVAIALIDVNDHAPEFTDLEKRVISFTQVLPENAEIYKVKARDLDQDLNGQIKFALSDPTNTLAIHGDSGVLVLNQEVRSVFIDDFVISVTVSDQGTPSKFASRDYTIQVVAQNLHTPQFDFPLYEVTVSEALEVNSKVFQLVARDKDSGSNGHVTTTIINGAQDYFGIFPHGGIYLKQSLDRETQAFYSIDVLAEDHGIPKRTAHTKVVIYVQDENDNYPQFDRDNYVFYVREGEVIGTNVGRVMASDKDIGRNAELRYAFASTNNNNIFIIDEDTGFINTAQDIDRERLVRETGQDYFVLEVSVSDLGVSPLSDTAVVNVVILDVNDNAPTLSEEIYRTNVKENVALGTVIYTMYARDYDKEENGRLTFSLENSEYFQIESETGDIFVSKDLDREDQERHEFLIFVKDGGEPPLNSSAKMIISVLDENDNDPKLEFSHKDLEMSESFELGSIIHTFTAVDLDAGDNARVKFVLGGTNHRHIFHLDENTGILSLKEPLDRESIESLSLTISAIDGGLPSRTATATINISVSDENDNTPTFPPTTYLFSVTEGVPEGSSVFKVQARDEDQGQNGNVSYELLGTQDFRIDPLSGDVSTAVLIDREITKEYQFTIRAKDHGAPEPKYANKDITVMVEDVNDHAPEFDSLTTKILMPGSFKGTHVLQIHANDLDASNNGQVVYSLQKSSLASTFPFELNRTSGRLSLSRDVLVADRDTYSLSIIASDEAVQSVRKSATSSVLIISGHDEAGPDFTQVSYSASISENSPLGTPVVTVKLSGSGKDFDFYINACVSKFGSDRGLFLVDKRSGQIRSNLIIDRELEGDSIELEVVAVSKNKISKTKVSIEVLDENDSAPRFVQDMPIKISEAFLAGHNLGQLKAIDEDKSDSVTYKIGVESLPYLEVNADSGELFLTSPIDREEFEYFEVVVLATDGQHTTTWRKNLKVEDVNDNAPEFVQAFFSFDINESAKPGAVIGRLKAVDRDQEAKFRDLTYHFNSEWGRDTFTLDPKTGVIILSGALDFETIEHYVLMATAVDGGQPALTASTTVYINVVDINDNKPVLKESVFEVNLLESVPVGSLVTKITAIDKDTGSENQLEFSFEETDQEYFSIDDDGVITTKSVLDREKIPFYSLHVSVRDGRDSSALTASAIVHITIEDVNDEVPRIVSPPVLHITENAPPNSPIATIQTVDKDVGENAEVHYFLEDSISMRFAIGRIDGVLRSLSSLDREIESSYLLTIKAIDNGIPSLSSSMQVRVEVTDENDNSPVFSPKFYSAKVLENAIPGSVVIEAQASDLDVGKHAELRYSIVSGDSDLDFRIDEQTGLVIVNKRLDYERKNLYELTIQSQDGGIPSQVDTATVVINILDVNDNAPEFVDSPYFVMALENYLDEITPIFTLTATDKDDPPFNRLEFGARDDFNGVFHVNSSTGEIFLKQALDREERNSYTLEVTAIDFDYAYDDAIIPGTPRLTATGLVEITVQDINDNEPQFEHDRYSFDLEENLPAASFVGLTKAYDDDFGYNAKVRYHLEETHDFSIDQWTGEIKTNRYLDRERKSVHEFKVIATDQSEVNPLSATAQVSVKLLDVNDNSPKIENDKSEFYIPPGLSPGDFIFGIFASDADSGDNAELRFSLRGRDSRYFDMDPVSGVGVASKQFQEKFSYQVIVVVSDSGFNSLSTEEKFEIFLAKELVVPSFSSPIDEVDVDEDSPLGMELAKFASVEKTGVAFGIAGGNTRDSFWVNATTGALEINQPLDFEDIREYDLWIKLHFQAKPLFFTTTRVKVNVRDKNDNAPTFENTVVRLKVPEEQYPPFQLMEIFATDLDNGVNGEISYQLLEPSTIFEIDTNHIICKERLDREKTSMYHLKLLATDHGVPRMSSTASVLIEVEDINDNAPLFTRLYAINVTENTPNDKVLLKVETRDADSPPNANVSYSLLDQGAYQAFQIESQSGELSTIRKLDREIQEEHYLQVQASDGAWKLDTTITVTVLDENDNWPVFDQDNYEFVYPISNEIKLNSKIGRVHALDRDSPGPNSDIVYSLSHSSEFFQLDGRSGQLSVRSALPFTRSSNSDNIYQLRVLATDLGSPPRSSECQVRVKVLPKNQNLPKFEAGVSPDIAIPKSLPRNSIITTVNAEDPDGDQITFSVVNGKDSFAIGPTSGTIRLLKSSDLLGTENIILRVKATDNGSPPLSSETQITIYITDENRHAPAFPTDSLTIFIREDETIGNVIATVNAEDSDDGPNGQVEYSIVKGNDESKFEVGSKNGEVRVKGILDYETIKEFVLTIRAKDLAYHSKSTDSQVKIVLQDVNDHAPEFKEAKLRAFIRENSKPDSFVTQLNATDQDSDKFAQIEFKIMGDESRFEIDRATGVILTKDVFDYETESGFNLTVIAYNPGSKMQSKARLLIQVLGENEFIPKFKQPVFQFVISESSQVGNSVGFVEASDDDLGPEGDVFYYFVGISNMAGFGINHNTGEIFVNDELDRESQNRYVLTVLAKNRGSIRGNDIDEAQVIIQVQDGNDPPVFRKNQYQANVREDLSPGSKVVTVSAVDKDVRPRNSHFSYSLGHQDGSDGLFEVNPTSGVVKLTASLDRETQSIHKIQILAIDSGSPPATGTAMLTVTVEDINDTPPKVTNTEGFIKENSPPESFIMKFKVIDADLEENGPPFRFRLLPNRFDSYVSLNEASGVLKSTKTFDREMLPKFEIDIEVSDSGNPSQLSVNKITVNVMDENDNPSSSRNVVVVIKSYEGIFPGGKVVDIRPNDPDEKGDYACSLIRGSNNIFQVKPNCEVSAGRIQNGRQYELAIEVNDGRHPDAQVNARLNFVPFTRSALDEAVTIRFKNVSTSNVLGFFESHNDNGDARSIQLLSVSQDDNANQDFIVSLTENDQSLSEPNTLAFLASIFNRPNEFFDLNQATVKFEACDDNPCKNGGSCLTSLQLTNQTSYIELKDTIYNTPEFKHNIKCICSEKYLGNRCQIQTNPCDPSPCLYNGQCFKDGSDFQCLCPPKRGGRRCEEERLDVCEPSPCLHGGTCQHSDSDSFFCLCRPGYQGDRCQDFIDVCRKNPCLNGGTCVSLKPNYKCRCLDNFYGNHCELSTFGFEEFSFAAFPALGAVTNDLSIIFSTTKPNSLLVYNYGPSLGGRSDFFAIELINGTPRLSWGGARTAISRLEIPKRLDTGRWFRITATRNNRVGTLSIEDCTESGEFCKTCHPDDNGCFKKAVGDAGALAFHGNNLFLGGLPDLTSVLDKTDQIGSTDFVGCIKSISIGGNEKSILGKSVNASGITSSCNQWAGGACQQGNECGSEGQCIPHWSKFKCQCGDILADNCDHAFQPFSLTEEQEVVFRPKEKYRRHALLKQSLKSSLFRWKRDLGINENGGSMGIAFRTLKTEGSILTAHTLGSWTSMEIQESKLVYRSHLVGKPEINMTSGLDVTDGDWHQVSLDILDGVLRIDLDGKRVGYEIDASAVHDFLGPGLERFVLGNAAESTSKGFRGCFSNFTLNDELQSLTGDSQLEADVPNGIVTTGCDIQILQSAQPQNAVDVGVTIVIVFFVILICTILISFTVFRLRKKWKEDKERDQFKNHNNTVYTGEPGYNNGALQLQEPMPLNNTIVHPSNQYKSKIRRPDMVEPPSSLHHQLNPVVDDPLYNSPHNDPSAAEHYDLENASSIAPSDIDIVYHYKGYRNGNRHRGKSPLSPFHKKQGGSKHQNTPLARLSPSSEMSHNTPRILTLGDLSGKPMPPTLMSEQSERSLHSPISHLSSSRSSRHRSPRSRHQRGLTSENVARFNQHSVTPPQKSTLVNTLDMVGMGSEALKKSDYGSKSPTLGDVQSSSSSDNENDSFTCSEYEYESVEGREVGGAKEVSDASMVFSKLIGDQNALSDEDEDNMIPPPPPPPHHNGLSDQSPPNKTWESLLSWQPSYKTFSGVFRDIAELPFTSNNLDLEESCRPRPIGDGSRTEQEQYI</sequence>
<dbReference type="Pfam" id="PF00028">
    <property type="entry name" value="Cadherin"/>
    <property type="match status" value="25"/>
</dbReference>
<dbReference type="InterPro" id="IPR013320">
    <property type="entry name" value="ConA-like_dom_sf"/>
</dbReference>
<dbReference type="SUPFAM" id="SSF49899">
    <property type="entry name" value="Concanavalin A-like lectins/glucanases"/>
    <property type="match status" value="2"/>
</dbReference>
<feature type="domain" description="Cadherin" evidence="19">
    <location>
        <begin position="842"/>
        <end position="932"/>
    </location>
</feature>
<evidence type="ECO:0000259" key="19">
    <source>
        <dbReference type="PROSITE" id="PS50268"/>
    </source>
</evidence>
<feature type="domain" description="Cadherin" evidence="19">
    <location>
        <begin position="2603"/>
        <end position="2703"/>
    </location>
</feature>
<evidence type="ECO:0000259" key="18">
    <source>
        <dbReference type="PROSITE" id="PS50026"/>
    </source>
</evidence>
<feature type="domain" description="Cadherin" evidence="19">
    <location>
        <begin position="1564"/>
        <end position="1667"/>
    </location>
</feature>
<feature type="compositionally biased region" description="Polar residues" evidence="15">
    <location>
        <begin position="4574"/>
        <end position="4594"/>
    </location>
</feature>
<dbReference type="GO" id="GO:0030855">
    <property type="term" value="P:epithelial cell differentiation"/>
    <property type="evidence" value="ECO:0007669"/>
    <property type="project" value="UniProtKB-ARBA"/>
</dbReference>
<feature type="compositionally biased region" description="Basic residues" evidence="15">
    <location>
        <begin position="4483"/>
        <end position="4501"/>
    </location>
</feature>
<evidence type="ECO:0000256" key="13">
    <source>
        <dbReference type="PROSITE-ProRule" id="PRU00076"/>
    </source>
</evidence>
<dbReference type="PROSITE" id="PS50025">
    <property type="entry name" value="LAM_G_DOMAIN"/>
    <property type="match status" value="2"/>
</dbReference>
<feature type="compositionally biased region" description="Polar residues" evidence="15">
    <location>
        <begin position="4502"/>
        <end position="4524"/>
    </location>
</feature>
<evidence type="ECO:0000313" key="20">
    <source>
        <dbReference type="EMBL" id="TRY73062.1"/>
    </source>
</evidence>
<dbReference type="FunFam" id="2.10.25.10:FF:000066">
    <property type="entry name" value="FAT atypical cadherin 4"/>
    <property type="match status" value="1"/>
</dbReference>
<dbReference type="SMART" id="SM00112">
    <property type="entry name" value="CA"/>
    <property type="match status" value="33"/>
</dbReference>
<comment type="caution">
    <text evidence="20">The sequence shown here is derived from an EMBL/GenBank/DDBJ whole genome shotgun (WGS) entry which is preliminary data.</text>
</comment>
<dbReference type="FunFam" id="2.60.40.60:FF:000106">
    <property type="entry name" value="FAT atypical cadherin 4"/>
    <property type="match status" value="1"/>
</dbReference>
<dbReference type="FunFam" id="2.60.40.60:FF:000080">
    <property type="entry name" value="FAT atypical cadherin 1"/>
    <property type="match status" value="1"/>
</dbReference>
<dbReference type="GO" id="GO:0048589">
    <property type="term" value="P:developmental growth"/>
    <property type="evidence" value="ECO:0007669"/>
    <property type="project" value="UniProtKB-ARBA"/>
</dbReference>
<evidence type="ECO:0000256" key="7">
    <source>
        <dbReference type="ARBA" id="ARBA00022889"/>
    </source>
</evidence>
<dbReference type="FunFam" id="2.60.40.60:FF:000013">
    <property type="entry name" value="Cadherin EGF LAG seven-pass G-type receptor"/>
    <property type="match status" value="2"/>
</dbReference>
<dbReference type="EMBL" id="VCGU01000007">
    <property type="protein sequence ID" value="TRY73062.1"/>
    <property type="molecule type" value="Genomic_DNA"/>
</dbReference>
<dbReference type="CDD" id="cd00054">
    <property type="entry name" value="EGF_CA"/>
    <property type="match status" value="3"/>
</dbReference>
<dbReference type="InterPro" id="IPR009030">
    <property type="entry name" value="Growth_fac_rcpt_cys_sf"/>
</dbReference>
<dbReference type="FunFam" id="2.10.25.10:FF:000255">
    <property type="entry name" value="Sushi, nidogen and EGF-like domains 1"/>
    <property type="match status" value="1"/>
</dbReference>
<dbReference type="FunFam" id="2.60.40.60:FF:000279">
    <property type="entry name" value="Protocadherin-16, putative"/>
    <property type="match status" value="1"/>
</dbReference>
<evidence type="ECO:0000256" key="15">
    <source>
        <dbReference type="SAM" id="MobiDB-lite"/>
    </source>
</evidence>
<keyword evidence="11" id="KW-0325">Glycoprotein</keyword>
<dbReference type="InterPro" id="IPR001791">
    <property type="entry name" value="Laminin_G"/>
</dbReference>
<feature type="domain" description="EGF-like" evidence="18">
    <location>
        <begin position="3818"/>
        <end position="3855"/>
    </location>
</feature>
<evidence type="ECO:0000256" key="11">
    <source>
        <dbReference type="ARBA" id="ARBA00023180"/>
    </source>
</evidence>
<evidence type="ECO:0000256" key="10">
    <source>
        <dbReference type="ARBA" id="ARBA00023157"/>
    </source>
</evidence>
<dbReference type="FunFam" id="2.60.40.60:FF:000058">
    <property type="entry name" value="FAT atypical cadherin 3"/>
    <property type="match status" value="1"/>
</dbReference>
<feature type="domain" description="Cadherin" evidence="19">
    <location>
        <begin position="121"/>
        <end position="191"/>
    </location>
</feature>
<dbReference type="Gene3D" id="2.10.25.10">
    <property type="entry name" value="Laminin"/>
    <property type="match status" value="4"/>
</dbReference>
<feature type="disulfide bond" evidence="13">
    <location>
        <begin position="3805"/>
        <end position="3814"/>
    </location>
</feature>
<feature type="region of interest" description="Disordered" evidence="15">
    <location>
        <begin position="4737"/>
        <end position="4760"/>
    </location>
</feature>
<feature type="domain" description="Cadherin" evidence="19">
    <location>
        <begin position="1975"/>
        <end position="2078"/>
    </location>
</feature>
<organism evidence="20 21">
    <name type="scientific">Tigriopus californicus</name>
    <name type="common">Marine copepod</name>
    <dbReference type="NCBI Taxonomy" id="6832"/>
    <lineage>
        <taxon>Eukaryota</taxon>
        <taxon>Metazoa</taxon>
        <taxon>Ecdysozoa</taxon>
        <taxon>Arthropoda</taxon>
        <taxon>Crustacea</taxon>
        <taxon>Multicrustacea</taxon>
        <taxon>Hexanauplia</taxon>
        <taxon>Copepoda</taxon>
        <taxon>Harpacticoida</taxon>
        <taxon>Harpacticidae</taxon>
        <taxon>Tigriopus</taxon>
    </lineage>
</organism>
<dbReference type="Gene3D" id="2.60.40.60">
    <property type="entry name" value="Cadherins"/>
    <property type="match status" value="33"/>
</dbReference>
<protein>
    <submittedName>
        <fullName evidence="20">Uncharacterized protein</fullName>
    </submittedName>
</protein>
<dbReference type="OMA" id="AGGMRKY"/>
<feature type="domain" description="Cadherin" evidence="19">
    <location>
        <begin position="1766"/>
        <end position="1871"/>
    </location>
</feature>
<dbReference type="SMART" id="SM00179">
    <property type="entry name" value="EGF_CA"/>
    <property type="match status" value="3"/>
</dbReference>
<feature type="domain" description="Cadherin" evidence="19">
    <location>
        <begin position="1147"/>
        <end position="1248"/>
    </location>
</feature>
<dbReference type="GO" id="GO:0005911">
    <property type="term" value="C:cell-cell junction"/>
    <property type="evidence" value="ECO:0007669"/>
    <property type="project" value="TreeGrafter"/>
</dbReference>
<evidence type="ECO:0000256" key="6">
    <source>
        <dbReference type="ARBA" id="ARBA00022837"/>
    </source>
</evidence>
<dbReference type="GO" id="GO:0001736">
    <property type="term" value="P:establishment of planar polarity"/>
    <property type="evidence" value="ECO:0007669"/>
    <property type="project" value="UniProtKB-ARBA"/>
</dbReference>
<keyword evidence="3 16" id="KW-0812">Transmembrane</keyword>
<dbReference type="InterPro" id="IPR001881">
    <property type="entry name" value="EGF-like_Ca-bd_dom"/>
</dbReference>